<name>A0AAD7E943_9AGAR</name>
<proteinExistence type="predicted"/>
<dbReference type="AlphaFoldDB" id="A0AAD7E943"/>
<organism evidence="1 2">
    <name type="scientific">Mycena albidolilacea</name>
    <dbReference type="NCBI Taxonomy" id="1033008"/>
    <lineage>
        <taxon>Eukaryota</taxon>
        <taxon>Fungi</taxon>
        <taxon>Dikarya</taxon>
        <taxon>Basidiomycota</taxon>
        <taxon>Agaricomycotina</taxon>
        <taxon>Agaricomycetes</taxon>
        <taxon>Agaricomycetidae</taxon>
        <taxon>Agaricales</taxon>
        <taxon>Marasmiineae</taxon>
        <taxon>Mycenaceae</taxon>
        <taxon>Mycena</taxon>
    </lineage>
</organism>
<accession>A0AAD7E943</accession>
<evidence type="ECO:0000313" key="2">
    <source>
        <dbReference type="Proteomes" id="UP001218218"/>
    </source>
</evidence>
<dbReference type="EMBL" id="JARIHO010000102">
    <property type="protein sequence ID" value="KAJ7303818.1"/>
    <property type="molecule type" value="Genomic_DNA"/>
</dbReference>
<dbReference type="Proteomes" id="UP001218218">
    <property type="component" value="Unassembled WGS sequence"/>
</dbReference>
<protein>
    <submittedName>
        <fullName evidence="1">Uncharacterized protein</fullName>
    </submittedName>
</protein>
<reference evidence="1" key="1">
    <citation type="submission" date="2023-03" db="EMBL/GenBank/DDBJ databases">
        <title>Massive genome expansion in bonnet fungi (Mycena s.s.) driven by repeated elements and novel gene families across ecological guilds.</title>
        <authorList>
            <consortium name="Lawrence Berkeley National Laboratory"/>
            <person name="Harder C.B."/>
            <person name="Miyauchi S."/>
            <person name="Viragh M."/>
            <person name="Kuo A."/>
            <person name="Thoen E."/>
            <person name="Andreopoulos B."/>
            <person name="Lu D."/>
            <person name="Skrede I."/>
            <person name="Drula E."/>
            <person name="Henrissat B."/>
            <person name="Morin E."/>
            <person name="Kohler A."/>
            <person name="Barry K."/>
            <person name="LaButti K."/>
            <person name="Morin E."/>
            <person name="Salamov A."/>
            <person name="Lipzen A."/>
            <person name="Mereny Z."/>
            <person name="Hegedus B."/>
            <person name="Baldrian P."/>
            <person name="Stursova M."/>
            <person name="Weitz H."/>
            <person name="Taylor A."/>
            <person name="Grigoriev I.V."/>
            <person name="Nagy L.G."/>
            <person name="Martin F."/>
            <person name="Kauserud H."/>
        </authorList>
    </citation>
    <scope>NUCLEOTIDE SEQUENCE</scope>
    <source>
        <strain evidence="1">CBHHK002</strain>
    </source>
</reference>
<keyword evidence="2" id="KW-1185">Reference proteome</keyword>
<gene>
    <name evidence="1" type="ORF">DFH08DRAFT_53364</name>
</gene>
<evidence type="ECO:0000313" key="1">
    <source>
        <dbReference type="EMBL" id="KAJ7303818.1"/>
    </source>
</evidence>
<sequence>MLLQYNRRYTGRPPLGFKTSSKGSFTPTRGLCLFLAAVSAPSVHPQNLIRVRVLFCLLLYHSNQSTHSSRSFSLIWQLSPVLTCSLELCVHQLPLKSSAVLLLFSPRLVYIYTGDCFRTRSTTSIHRTNRSPAPPRFLLCCSTSDPPSPPSLLAR</sequence>
<comment type="caution">
    <text evidence="1">The sequence shown here is derived from an EMBL/GenBank/DDBJ whole genome shotgun (WGS) entry which is preliminary data.</text>
</comment>